<dbReference type="RefSeq" id="WP_117453969.1">
    <property type="nucleotide sequence ID" value="NZ_CP060636.1"/>
</dbReference>
<dbReference type="InterPro" id="IPR001789">
    <property type="entry name" value="Sig_transdc_resp-reg_receiver"/>
</dbReference>
<dbReference type="Gene3D" id="3.40.50.2300">
    <property type="match status" value="1"/>
</dbReference>
<dbReference type="GO" id="GO:0000156">
    <property type="term" value="F:phosphorelay response regulator activity"/>
    <property type="evidence" value="ECO:0007669"/>
    <property type="project" value="InterPro"/>
</dbReference>
<dbReference type="PROSITE" id="PS50930">
    <property type="entry name" value="HTH_LYTTR"/>
    <property type="match status" value="1"/>
</dbReference>
<feature type="domain" description="HTH LytTR-type" evidence="3">
    <location>
        <begin position="129"/>
        <end position="228"/>
    </location>
</feature>
<keyword evidence="1" id="KW-0597">Phosphoprotein</keyword>
<gene>
    <name evidence="4" type="ORF">H9Q80_02365</name>
</gene>
<feature type="domain" description="Response regulatory" evidence="2">
    <location>
        <begin position="3"/>
        <end position="120"/>
    </location>
</feature>
<evidence type="ECO:0000259" key="2">
    <source>
        <dbReference type="PROSITE" id="PS50110"/>
    </source>
</evidence>
<dbReference type="Pfam" id="PF00072">
    <property type="entry name" value="Response_reg"/>
    <property type="match status" value="1"/>
</dbReference>
<dbReference type="PROSITE" id="PS50110">
    <property type="entry name" value="RESPONSE_REGULATORY"/>
    <property type="match status" value="1"/>
</dbReference>
<proteinExistence type="predicted"/>
<evidence type="ECO:0000256" key="1">
    <source>
        <dbReference type="PROSITE-ProRule" id="PRU00169"/>
    </source>
</evidence>
<name>A0A7G9GPT6_9FIRM</name>
<dbReference type="PANTHER" id="PTHR37299">
    <property type="entry name" value="TRANSCRIPTIONAL REGULATOR-RELATED"/>
    <property type="match status" value="1"/>
</dbReference>
<dbReference type="InterPro" id="IPR046947">
    <property type="entry name" value="LytR-like"/>
</dbReference>
<dbReference type="PANTHER" id="PTHR37299:SF1">
    <property type="entry name" value="STAGE 0 SPORULATION PROTEIN A HOMOLOG"/>
    <property type="match status" value="1"/>
</dbReference>
<dbReference type="AlphaFoldDB" id="A0A7G9GPT6"/>
<keyword evidence="5" id="KW-1185">Reference proteome</keyword>
<dbReference type="InterPro" id="IPR007492">
    <property type="entry name" value="LytTR_DNA-bd_dom"/>
</dbReference>
<dbReference type="SMART" id="SM00850">
    <property type="entry name" value="LytTR"/>
    <property type="match status" value="1"/>
</dbReference>
<dbReference type="Proteomes" id="UP000515856">
    <property type="component" value="Chromosome"/>
</dbReference>
<dbReference type="GO" id="GO:0003677">
    <property type="term" value="F:DNA binding"/>
    <property type="evidence" value="ECO:0007669"/>
    <property type="project" value="InterPro"/>
</dbReference>
<dbReference type="SMART" id="SM00448">
    <property type="entry name" value="REC"/>
    <property type="match status" value="1"/>
</dbReference>
<evidence type="ECO:0000259" key="3">
    <source>
        <dbReference type="PROSITE" id="PS50930"/>
    </source>
</evidence>
<dbReference type="Gene3D" id="2.40.50.1020">
    <property type="entry name" value="LytTr DNA-binding domain"/>
    <property type="match status" value="1"/>
</dbReference>
<dbReference type="EMBL" id="CP060636">
    <property type="protein sequence ID" value="QNM12818.1"/>
    <property type="molecule type" value="Genomic_DNA"/>
</dbReference>
<accession>A0A7G9GPT6</accession>
<organism evidence="4 5">
    <name type="scientific">[Eubacterium] hominis</name>
    <dbReference type="NCBI Taxonomy" id="2764325"/>
    <lineage>
        <taxon>Bacteria</taxon>
        <taxon>Bacillati</taxon>
        <taxon>Bacillota</taxon>
        <taxon>Erysipelotrichia</taxon>
        <taxon>Erysipelotrichales</taxon>
        <taxon>Erysipelotrichaceae</taxon>
        <taxon>Amedibacillus</taxon>
    </lineage>
</organism>
<reference evidence="4 5" key="1">
    <citation type="submission" date="2020-08" db="EMBL/GenBank/DDBJ databases">
        <authorList>
            <person name="Liu C."/>
            <person name="Sun Q."/>
        </authorList>
    </citation>
    <scope>NUCLEOTIDE SEQUENCE [LARGE SCALE GENOMIC DNA]</scope>
    <source>
        <strain evidence="4 5">NSJ-61</strain>
    </source>
</reference>
<protein>
    <submittedName>
        <fullName evidence="4">Response regulator transcription factor</fullName>
    </submittedName>
</protein>
<evidence type="ECO:0000313" key="4">
    <source>
        <dbReference type="EMBL" id="QNM12818.1"/>
    </source>
</evidence>
<sequence>MLNICILDDDAICAQDTKCMVEEYFDCREMEINRFDVFHDGTSLLKSKTKYDVLFLDIEVGNENGIDIAKKLRIHEPDMIIVVITSYLKYSMEGYKIQAARYLLKPVAKSLLFSELDEVLSLYDHGSYIIARDGATSQRIRRSDIYYIESYGRKVCIHTRSEAFISKESFGTWVEQLDASMFCECYKGILVHLKHIKMIQKEIIQLENGQTLPLARRRVEEINRKWFAYQEKSL</sequence>
<dbReference type="Pfam" id="PF04397">
    <property type="entry name" value="LytTR"/>
    <property type="match status" value="1"/>
</dbReference>
<evidence type="ECO:0000313" key="5">
    <source>
        <dbReference type="Proteomes" id="UP000515856"/>
    </source>
</evidence>
<dbReference type="InterPro" id="IPR011006">
    <property type="entry name" value="CheY-like_superfamily"/>
</dbReference>
<dbReference type="SUPFAM" id="SSF52172">
    <property type="entry name" value="CheY-like"/>
    <property type="match status" value="1"/>
</dbReference>
<dbReference type="KEGG" id="ehn:H9Q80_02365"/>
<feature type="modified residue" description="4-aspartylphosphate" evidence="1">
    <location>
        <position position="57"/>
    </location>
</feature>